<evidence type="ECO:0000313" key="3">
    <source>
        <dbReference type="Proteomes" id="UP000235786"/>
    </source>
</evidence>
<feature type="region of interest" description="Disordered" evidence="1">
    <location>
        <begin position="101"/>
        <end position="134"/>
    </location>
</feature>
<proteinExistence type="predicted"/>
<dbReference type="AlphaFoldDB" id="A0A2J6QSA4"/>
<dbReference type="Proteomes" id="UP000235786">
    <property type="component" value="Unassembled WGS sequence"/>
</dbReference>
<keyword evidence="3" id="KW-1185">Reference proteome</keyword>
<organism evidence="2 3">
    <name type="scientific">Hyaloscypha variabilis (strain UAMH 11265 / GT02V1 / F)</name>
    <name type="common">Meliniomyces variabilis</name>
    <dbReference type="NCBI Taxonomy" id="1149755"/>
    <lineage>
        <taxon>Eukaryota</taxon>
        <taxon>Fungi</taxon>
        <taxon>Dikarya</taxon>
        <taxon>Ascomycota</taxon>
        <taxon>Pezizomycotina</taxon>
        <taxon>Leotiomycetes</taxon>
        <taxon>Helotiales</taxon>
        <taxon>Hyaloscyphaceae</taxon>
        <taxon>Hyaloscypha</taxon>
        <taxon>Hyaloscypha variabilis</taxon>
    </lineage>
</organism>
<dbReference type="EMBL" id="KZ613977">
    <property type="protein sequence ID" value="PMD29148.1"/>
    <property type="molecule type" value="Genomic_DNA"/>
</dbReference>
<sequence>MWSIQGFETTPSKHENEIFFLSPDELARVFFDSVLLTLPPEKPQTLSFEKFRQLCNYFCELVPSAVQCPDITQEHLTELCLAFRETRKLCTITFSTPLLIKRPDTGQDRESGPEDVSEEFSEEESQSGSICGSQCSQCFPDNGSGKYSETGSMQGTN</sequence>
<accession>A0A2J6QSA4</accession>
<reference evidence="2 3" key="1">
    <citation type="submission" date="2016-04" db="EMBL/GenBank/DDBJ databases">
        <title>A degradative enzymes factory behind the ericoid mycorrhizal symbiosis.</title>
        <authorList>
            <consortium name="DOE Joint Genome Institute"/>
            <person name="Martino E."/>
            <person name="Morin E."/>
            <person name="Grelet G."/>
            <person name="Kuo A."/>
            <person name="Kohler A."/>
            <person name="Daghino S."/>
            <person name="Barry K."/>
            <person name="Choi C."/>
            <person name="Cichocki N."/>
            <person name="Clum A."/>
            <person name="Copeland A."/>
            <person name="Hainaut M."/>
            <person name="Haridas S."/>
            <person name="Labutti K."/>
            <person name="Lindquist E."/>
            <person name="Lipzen A."/>
            <person name="Khouja H.-R."/>
            <person name="Murat C."/>
            <person name="Ohm R."/>
            <person name="Olson A."/>
            <person name="Spatafora J."/>
            <person name="Veneault-Fourrey C."/>
            <person name="Henrissat B."/>
            <person name="Grigoriev I."/>
            <person name="Martin F."/>
            <person name="Perotto S."/>
        </authorList>
    </citation>
    <scope>NUCLEOTIDE SEQUENCE [LARGE SCALE GENOMIC DNA]</scope>
    <source>
        <strain evidence="2 3">F</strain>
    </source>
</reference>
<feature type="compositionally biased region" description="Basic and acidic residues" evidence="1">
    <location>
        <begin position="101"/>
        <end position="112"/>
    </location>
</feature>
<name>A0A2J6QSA4_HYAVF</name>
<evidence type="ECO:0000256" key="1">
    <source>
        <dbReference type="SAM" id="MobiDB-lite"/>
    </source>
</evidence>
<feature type="compositionally biased region" description="Acidic residues" evidence="1">
    <location>
        <begin position="113"/>
        <end position="125"/>
    </location>
</feature>
<gene>
    <name evidence="2" type="ORF">L207DRAFT_262392</name>
</gene>
<protein>
    <submittedName>
        <fullName evidence="2">Uncharacterized protein</fullName>
    </submittedName>
</protein>
<evidence type="ECO:0000313" key="2">
    <source>
        <dbReference type="EMBL" id="PMD29148.1"/>
    </source>
</evidence>